<dbReference type="InterPro" id="IPR036291">
    <property type="entry name" value="NAD(P)-bd_dom_sf"/>
</dbReference>
<dbReference type="PANTHER" id="PTHR43818:SF10">
    <property type="entry name" value="NADH-DEPENDENT DEHYDROGENASE-RELATED"/>
    <property type="match status" value="1"/>
</dbReference>
<feature type="domain" description="Gfo/Idh/MocA-like oxidoreductase bacterial type C-terminal" evidence="2">
    <location>
        <begin position="188"/>
        <end position="267"/>
    </location>
</feature>
<protein>
    <submittedName>
        <fullName evidence="3">Gfo/Idh/MocA family oxidoreductase</fullName>
    </submittedName>
</protein>
<reference evidence="3 4" key="1">
    <citation type="journal article" date="2024" name="Appl. Environ. Microbiol.">
        <title>Pontiella agarivorans sp. nov., a novel marine anaerobic bacterium capable of degrading macroalgal polysaccharides and fixing nitrogen.</title>
        <authorList>
            <person name="Liu N."/>
            <person name="Kivenson V."/>
            <person name="Peng X."/>
            <person name="Cui Z."/>
            <person name="Lankiewicz T.S."/>
            <person name="Gosselin K.M."/>
            <person name="English C.J."/>
            <person name="Blair E.M."/>
            <person name="O'Malley M.A."/>
            <person name="Valentine D.L."/>
        </authorList>
    </citation>
    <scope>NUCLEOTIDE SEQUENCE [LARGE SCALE GENOMIC DNA]</scope>
    <source>
        <strain evidence="3 4">NLcol2</strain>
    </source>
</reference>
<name>A0ABU5MW80_9BACT</name>
<evidence type="ECO:0000259" key="1">
    <source>
        <dbReference type="Pfam" id="PF01408"/>
    </source>
</evidence>
<dbReference type="SUPFAM" id="SSF55347">
    <property type="entry name" value="Glyceraldehyde-3-phosphate dehydrogenase-like, C-terminal domain"/>
    <property type="match status" value="1"/>
</dbReference>
<dbReference type="InterPro" id="IPR043906">
    <property type="entry name" value="Gfo/Idh/MocA_OxRdtase_bact_C"/>
</dbReference>
<comment type="caution">
    <text evidence="3">The sequence shown here is derived from an EMBL/GenBank/DDBJ whole genome shotgun (WGS) entry which is preliminary data.</text>
</comment>
<dbReference type="PANTHER" id="PTHR43818">
    <property type="entry name" value="BCDNA.GH03377"/>
    <property type="match status" value="1"/>
</dbReference>
<evidence type="ECO:0000313" key="3">
    <source>
        <dbReference type="EMBL" id="MDZ8118465.1"/>
    </source>
</evidence>
<proteinExistence type="predicted"/>
<keyword evidence="4" id="KW-1185">Reference proteome</keyword>
<dbReference type="EMBL" id="JARVCO010000008">
    <property type="protein sequence ID" value="MDZ8118465.1"/>
    <property type="molecule type" value="Genomic_DNA"/>
</dbReference>
<dbReference type="InterPro" id="IPR000683">
    <property type="entry name" value="Gfo/Idh/MocA-like_OxRdtase_N"/>
</dbReference>
<dbReference type="Gene3D" id="3.30.360.10">
    <property type="entry name" value="Dihydrodipicolinate Reductase, domain 2"/>
    <property type="match status" value="1"/>
</dbReference>
<dbReference type="SUPFAM" id="SSF51735">
    <property type="entry name" value="NAD(P)-binding Rossmann-fold domains"/>
    <property type="match status" value="1"/>
</dbReference>
<feature type="domain" description="Gfo/Idh/MocA-like oxidoreductase N-terminal" evidence="1">
    <location>
        <begin position="34"/>
        <end position="153"/>
    </location>
</feature>
<dbReference type="RefSeq" id="WP_322608265.1">
    <property type="nucleotide sequence ID" value="NZ_JARVCO010000008.1"/>
</dbReference>
<dbReference type="Gene3D" id="3.40.50.720">
    <property type="entry name" value="NAD(P)-binding Rossmann-like Domain"/>
    <property type="match status" value="1"/>
</dbReference>
<dbReference type="InterPro" id="IPR050463">
    <property type="entry name" value="Gfo/Idh/MocA_oxidrdct_glycsds"/>
</dbReference>
<dbReference type="Proteomes" id="UP001290861">
    <property type="component" value="Unassembled WGS sequence"/>
</dbReference>
<dbReference type="Pfam" id="PF01408">
    <property type="entry name" value="GFO_IDH_MocA"/>
    <property type="match status" value="1"/>
</dbReference>
<sequence>MKLNRRNGLKAGVAAGTAFSFIPGRVLGANEQVNLAVVGSGGIFKWTLMDIERVANVNLVAFSDVDQSERVTETIKNYADKPLYVDFREMLDKHPEIDAVIVSTPDHTHHYIGAYCMKAGKHVYVQKPLAHNIAECRDFMRLEKETGVVCQMGNQGHSGVGIKIMEQWINARSLGEITELHAWCRQVRSVGDKRPAADPIPETLDWDKWLGPAAKVDYSRWYQPGHWRNWFEFGTGTMGDWFCHNADAPYTLLGLDCPKSVEVAASSGKKKLSFPEHSQVTFVFDHPTTGKELKMHWYSGKQFGPPIPKGMEEDARFKEAWGGSMFVGSKATVLTGPYCRSPRIIPEELHREMAKDLPRYKEKRSGHVQNWINAIRGGEKANSHFDYAGRLTETMHWGNIALHLGRDLRIDPKTRRIIGDREASRMMSWPAPREGWTV</sequence>
<accession>A0ABU5MW80</accession>
<evidence type="ECO:0000313" key="4">
    <source>
        <dbReference type="Proteomes" id="UP001290861"/>
    </source>
</evidence>
<organism evidence="3 4">
    <name type="scientific">Pontiella agarivorans</name>
    <dbReference type="NCBI Taxonomy" id="3038953"/>
    <lineage>
        <taxon>Bacteria</taxon>
        <taxon>Pseudomonadati</taxon>
        <taxon>Kiritimatiellota</taxon>
        <taxon>Kiritimatiellia</taxon>
        <taxon>Kiritimatiellales</taxon>
        <taxon>Pontiellaceae</taxon>
        <taxon>Pontiella</taxon>
    </lineage>
</organism>
<dbReference type="Pfam" id="PF19051">
    <property type="entry name" value="GFO_IDH_MocA_C2"/>
    <property type="match status" value="1"/>
</dbReference>
<evidence type="ECO:0000259" key="2">
    <source>
        <dbReference type="Pfam" id="PF19051"/>
    </source>
</evidence>
<gene>
    <name evidence="3" type="ORF">P9H32_07450</name>
</gene>